<evidence type="ECO:0000313" key="13">
    <source>
        <dbReference type="Proteomes" id="UP000789572"/>
    </source>
</evidence>
<evidence type="ECO:0000256" key="8">
    <source>
        <dbReference type="ARBA" id="ARBA00029556"/>
    </source>
</evidence>
<protein>
    <recommendedName>
        <fullName evidence="8">Signal peptidase complex subunit 3</fullName>
    </recommendedName>
    <alternativeName>
        <fullName evidence="9">Microsomal signal peptidase subunit 3</fullName>
    </alternativeName>
</protein>
<evidence type="ECO:0000256" key="1">
    <source>
        <dbReference type="ARBA" id="ARBA00004648"/>
    </source>
</evidence>
<keyword evidence="7 11" id="KW-0472">Membrane</keyword>
<keyword evidence="13" id="KW-1185">Reference proteome</keyword>
<keyword evidence="5" id="KW-0735">Signal-anchor</keyword>
<dbReference type="AlphaFoldDB" id="A0A9N9AET8"/>
<dbReference type="InterPro" id="IPR007653">
    <property type="entry name" value="SPC3"/>
</dbReference>
<dbReference type="EMBL" id="CAJVPJ010000491">
    <property type="protein sequence ID" value="CAG8530454.1"/>
    <property type="molecule type" value="Genomic_DNA"/>
</dbReference>
<keyword evidence="3 11" id="KW-0812">Transmembrane</keyword>
<organism evidence="12 13">
    <name type="scientific">Paraglomus occultum</name>
    <dbReference type="NCBI Taxonomy" id="144539"/>
    <lineage>
        <taxon>Eukaryota</taxon>
        <taxon>Fungi</taxon>
        <taxon>Fungi incertae sedis</taxon>
        <taxon>Mucoromycota</taxon>
        <taxon>Glomeromycotina</taxon>
        <taxon>Glomeromycetes</taxon>
        <taxon>Paraglomerales</taxon>
        <taxon>Paraglomeraceae</taxon>
        <taxon>Paraglomus</taxon>
    </lineage>
</organism>
<sequence length="222" mass="25622">MAMCSLYFLAIYMSHPVTTLLQNPKSSLLFAVIFYFALVFIPLHFTPVVRPFSPSIEVKTLKTFNTDVTEDKRNEAEERVIMSVELEIDASPLFTVFTRTVWIGLLAEYKSHDKNMHQVMLWSTTMESRHDAYVGKSIKRSGFNHIRPSLRGMNMSVALTYSVASYFGMYARGRIDPEWKQYSSEIYLLRPLESPRRERPSVQVLTSDTAYLVNVRKDKADV</sequence>
<evidence type="ECO:0000313" key="12">
    <source>
        <dbReference type="EMBL" id="CAG8530454.1"/>
    </source>
</evidence>
<comment type="subcellular location">
    <subcellularLocation>
        <location evidence="1">Endoplasmic reticulum membrane</location>
        <topology evidence="1">Single-pass type II membrane protein</topology>
    </subcellularLocation>
</comment>
<dbReference type="GO" id="GO:0045047">
    <property type="term" value="P:protein targeting to ER"/>
    <property type="evidence" value="ECO:0007669"/>
    <property type="project" value="TreeGrafter"/>
</dbReference>
<feature type="transmembrane region" description="Helical" evidence="11">
    <location>
        <begin position="26"/>
        <end position="45"/>
    </location>
</feature>
<dbReference type="Pfam" id="PF04573">
    <property type="entry name" value="SPC22"/>
    <property type="match status" value="1"/>
</dbReference>
<proteinExistence type="inferred from homology"/>
<evidence type="ECO:0000256" key="7">
    <source>
        <dbReference type="ARBA" id="ARBA00023136"/>
    </source>
</evidence>
<evidence type="ECO:0000256" key="6">
    <source>
        <dbReference type="ARBA" id="ARBA00022989"/>
    </source>
</evidence>
<dbReference type="PANTHER" id="PTHR12804:SF0">
    <property type="entry name" value="SIGNAL PEPTIDASE COMPLEX SUBUNIT 3"/>
    <property type="match status" value="1"/>
</dbReference>
<dbReference type="OrthoDB" id="10314579at2759"/>
<evidence type="ECO:0000256" key="9">
    <source>
        <dbReference type="ARBA" id="ARBA00033146"/>
    </source>
</evidence>
<name>A0A9N9AET8_9GLOM</name>
<evidence type="ECO:0000256" key="11">
    <source>
        <dbReference type="SAM" id="Phobius"/>
    </source>
</evidence>
<dbReference type="Proteomes" id="UP000789572">
    <property type="component" value="Unassembled WGS sequence"/>
</dbReference>
<dbReference type="PANTHER" id="PTHR12804">
    <property type="entry name" value="MICROSOMAL SIGNAL PEPTIDASE 23 KD SUBUNIT SPC22/23"/>
    <property type="match status" value="1"/>
</dbReference>
<keyword evidence="4" id="KW-0256">Endoplasmic reticulum</keyword>
<evidence type="ECO:0000256" key="3">
    <source>
        <dbReference type="ARBA" id="ARBA00022692"/>
    </source>
</evidence>
<reference evidence="12" key="1">
    <citation type="submission" date="2021-06" db="EMBL/GenBank/DDBJ databases">
        <authorList>
            <person name="Kallberg Y."/>
            <person name="Tangrot J."/>
            <person name="Rosling A."/>
        </authorList>
    </citation>
    <scope>NUCLEOTIDE SEQUENCE</scope>
    <source>
        <strain evidence="12">IA702</strain>
    </source>
</reference>
<keyword evidence="6 11" id="KW-1133">Transmembrane helix</keyword>
<evidence type="ECO:0000256" key="10">
    <source>
        <dbReference type="ARBA" id="ARBA00045670"/>
    </source>
</evidence>
<comment type="caution">
    <text evidence="12">The sequence shown here is derived from an EMBL/GenBank/DDBJ whole genome shotgun (WGS) entry which is preliminary data.</text>
</comment>
<comment type="function">
    <text evidence="10">Essential component of the signal peptidase complex (SPC) which catalyzes the cleavage of N-terminal signal sequences from nascent proteins as they are translocated into the lumen of the endoplasmic reticulum. Essential for the SPC catalytic activity, possibly by stabilizing and positioning the active center of the complex close to the lumenal surface. Essential for viability.</text>
</comment>
<evidence type="ECO:0000256" key="2">
    <source>
        <dbReference type="ARBA" id="ARBA00009289"/>
    </source>
</evidence>
<comment type="similarity">
    <text evidence="2">Belongs to the SPCS3 family.</text>
</comment>
<evidence type="ECO:0000256" key="4">
    <source>
        <dbReference type="ARBA" id="ARBA00022824"/>
    </source>
</evidence>
<gene>
    <name evidence="12" type="ORF">POCULU_LOCUS4033</name>
</gene>
<dbReference type="GO" id="GO:0005787">
    <property type="term" value="C:signal peptidase complex"/>
    <property type="evidence" value="ECO:0007669"/>
    <property type="project" value="InterPro"/>
</dbReference>
<evidence type="ECO:0000256" key="5">
    <source>
        <dbReference type="ARBA" id="ARBA00022968"/>
    </source>
</evidence>
<accession>A0A9N9AET8</accession>
<dbReference type="GO" id="GO:0006465">
    <property type="term" value="P:signal peptide processing"/>
    <property type="evidence" value="ECO:0007669"/>
    <property type="project" value="InterPro"/>
</dbReference>